<dbReference type="EMBL" id="BKCJ010006450">
    <property type="protein sequence ID" value="GEU72233.1"/>
    <property type="molecule type" value="Genomic_DNA"/>
</dbReference>
<reference evidence="1" key="1">
    <citation type="journal article" date="2019" name="Sci. Rep.">
        <title>Draft genome of Tanacetum cinerariifolium, the natural source of mosquito coil.</title>
        <authorList>
            <person name="Yamashiro T."/>
            <person name="Shiraishi A."/>
            <person name="Satake H."/>
            <person name="Nakayama K."/>
        </authorList>
    </citation>
    <scope>NUCLEOTIDE SEQUENCE</scope>
</reference>
<evidence type="ECO:0000313" key="1">
    <source>
        <dbReference type="EMBL" id="GEU72233.1"/>
    </source>
</evidence>
<accession>A0A6L2ME18</accession>
<name>A0A6L2ME18_TANCI</name>
<proteinExistence type="predicted"/>
<comment type="caution">
    <text evidence="1">The sequence shown here is derived from an EMBL/GenBank/DDBJ whole genome shotgun (WGS) entry which is preliminary data.</text>
</comment>
<protein>
    <submittedName>
        <fullName evidence="1">Transcription factor TFIIE, alpha subunit, zinc finger, UBR-type</fullName>
    </submittedName>
</protein>
<sequence>MNLAVKFENASKAKDDMRKAYEECNDIPKEKCVLIDICLKEESDKEYEAHNALFRKAEKLEKQINNKVVWMDFDVFLNHSFNSTDGISKLENVPQNEPSPDDTVSKPKKAAYVLTSSVVGMLLEFFIMVTEVLGQKGTAGDVPGRKNMRYKKAKLGNLLKYMAWLTRRSRFEV</sequence>
<gene>
    <name evidence="1" type="ORF">Tci_044211</name>
</gene>
<dbReference type="AlphaFoldDB" id="A0A6L2ME18"/>
<organism evidence="1">
    <name type="scientific">Tanacetum cinerariifolium</name>
    <name type="common">Dalmatian daisy</name>
    <name type="synonym">Chrysanthemum cinerariifolium</name>
    <dbReference type="NCBI Taxonomy" id="118510"/>
    <lineage>
        <taxon>Eukaryota</taxon>
        <taxon>Viridiplantae</taxon>
        <taxon>Streptophyta</taxon>
        <taxon>Embryophyta</taxon>
        <taxon>Tracheophyta</taxon>
        <taxon>Spermatophyta</taxon>
        <taxon>Magnoliopsida</taxon>
        <taxon>eudicotyledons</taxon>
        <taxon>Gunneridae</taxon>
        <taxon>Pentapetalae</taxon>
        <taxon>asterids</taxon>
        <taxon>campanulids</taxon>
        <taxon>Asterales</taxon>
        <taxon>Asteraceae</taxon>
        <taxon>Asteroideae</taxon>
        <taxon>Anthemideae</taxon>
        <taxon>Anthemidinae</taxon>
        <taxon>Tanacetum</taxon>
    </lineage>
</organism>